<name>A0A7C8M773_9PLEO</name>
<keyword evidence="2" id="KW-1185">Reference proteome</keyword>
<dbReference type="AlphaFoldDB" id="A0A7C8M773"/>
<proteinExistence type="predicted"/>
<gene>
    <name evidence="1" type="ORF">BDV95DRAFT_586089</name>
</gene>
<organism evidence="1 2">
    <name type="scientific">Massariosphaeria phaeospora</name>
    <dbReference type="NCBI Taxonomy" id="100035"/>
    <lineage>
        <taxon>Eukaryota</taxon>
        <taxon>Fungi</taxon>
        <taxon>Dikarya</taxon>
        <taxon>Ascomycota</taxon>
        <taxon>Pezizomycotina</taxon>
        <taxon>Dothideomycetes</taxon>
        <taxon>Pleosporomycetidae</taxon>
        <taxon>Pleosporales</taxon>
        <taxon>Pleosporales incertae sedis</taxon>
        <taxon>Massariosphaeria</taxon>
    </lineage>
</organism>
<evidence type="ECO:0000313" key="1">
    <source>
        <dbReference type="EMBL" id="KAF2865582.1"/>
    </source>
</evidence>
<protein>
    <submittedName>
        <fullName evidence="1">Uncharacterized protein</fullName>
    </submittedName>
</protein>
<sequence>MPPLVMSIVHCHLSAALNGLDGSLAVAPSQRCPQPASITRSWARRRPIPARLQHLAEVTCMNFQSLGRPSPLADSFHKVITTLHSKHQLIVSCRLARVRPFLNGQHPSVQRSTCNIVCRDGWKSHDPRAPYMSDDAVHVANALNQLESPVTGCLVRLDWPLSTHGMDNVVFRSVPRLRARPRGSTRP</sequence>
<dbReference type="Proteomes" id="UP000481861">
    <property type="component" value="Unassembled WGS sequence"/>
</dbReference>
<dbReference type="EMBL" id="JAADJZ010000032">
    <property type="protein sequence ID" value="KAF2865582.1"/>
    <property type="molecule type" value="Genomic_DNA"/>
</dbReference>
<reference evidence="1 2" key="1">
    <citation type="submission" date="2020-01" db="EMBL/GenBank/DDBJ databases">
        <authorList>
            <consortium name="DOE Joint Genome Institute"/>
            <person name="Haridas S."/>
            <person name="Albert R."/>
            <person name="Binder M."/>
            <person name="Bloem J."/>
            <person name="Labutti K."/>
            <person name="Salamov A."/>
            <person name="Andreopoulos B."/>
            <person name="Baker S.E."/>
            <person name="Barry K."/>
            <person name="Bills G."/>
            <person name="Bluhm B.H."/>
            <person name="Cannon C."/>
            <person name="Castanera R."/>
            <person name="Culley D.E."/>
            <person name="Daum C."/>
            <person name="Ezra D."/>
            <person name="Gonzalez J.B."/>
            <person name="Henrissat B."/>
            <person name="Kuo A."/>
            <person name="Liang C."/>
            <person name="Lipzen A."/>
            <person name="Lutzoni F."/>
            <person name="Magnuson J."/>
            <person name="Mondo S."/>
            <person name="Nolan M."/>
            <person name="Ohm R."/>
            <person name="Pangilinan J."/>
            <person name="Park H.-J.H."/>
            <person name="Ramirez L."/>
            <person name="Alfaro M."/>
            <person name="Sun H."/>
            <person name="Tritt A."/>
            <person name="Yoshinaga Y."/>
            <person name="Zwiers L.-H.L."/>
            <person name="Turgeon B.G."/>
            <person name="Goodwin S.B."/>
            <person name="Spatafora J.W."/>
            <person name="Crous P.W."/>
            <person name="Grigoriev I.V."/>
        </authorList>
    </citation>
    <scope>NUCLEOTIDE SEQUENCE [LARGE SCALE GENOMIC DNA]</scope>
    <source>
        <strain evidence="1 2">CBS 611.86</strain>
    </source>
</reference>
<accession>A0A7C8M773</accession>
<comment type="caution">
    <text evidence="1">The sequence shown here is derived from an EMBL/GenBank/DDBJ whole genome shotgun (WGS) entry which is preliminary data.</text>
</comment>
<evidence type="ECO:0000313" key="2">
    <source>
        <dbReference type="Proteomes" id="UP000481861"/>
    </source>
</evidence>